<accession>A0A6J4IME3</accession>
<feature type="non-terminal residue" evidence="2">
    <location>
        <position position="67"/>
    </location>
</feature>
<name>A0A6J4IME3_9ACTN</name>
<proteinExistence type="predicted"/>
<organism evidence="2">
    <name type="scientific">uncultured Blastococcus sp</name>
    <dbReference type="NCBI Taxonomy" id="217144"/>
    <lineage>
        <taxon>Bacteria</taxon>
        <taxon>Bacillati</taxon>
        <taxon>Actinomycetota</taxon>
        <taxon>Actinomycetes</taxon>
        <taxon>Geodermatophilales</taxon>
        <taxon>Geodermatophilaceae</taxon>
        <taxon>Blastococcus</taxon>
        <taxon>environmental samples</taxon>
    </lineage>
</organism>
<evidence type="ECO:0000256" key="1">
    <source>
        <dbReference type="SAM" id="MobiDB-lite"/>
    </source>
</evidence>
<protein>
    <submittedName>
        <fullName evidence="2">Uncharacterized protein</fullName>
    </submittedName>
</protein>
<sequence>MPEVVGRDVRRTGRCLSALDGDLRAARRVDDLGAALDEWRSYLQRGDGLGGRIAPRTPTPGPGRSCR</sequence>
<gene>
    <name evidence="2" type="ORF">AVDCRST_MAG52-2276</name>
</gene>
<dbReference type="AlphaFoldDB" id="A0A6J4IME3"/>
<dbReference type="EMBL" id="CADCTN010000168">
    <property type="protein sequence ID" value="CAA9255818.1"/>
    <property type="molecule type" value="Genomic_DNA"/>
</dbReference>
<feature type="region of interest" description="Disordered" evidence="1">
    <location>
        <begin position="47"/>
        <end position="67"/>
    </location>
</feature>
<reference evidence="2" key="1">
    <citation type="submission" date="2020-02" db="EMBL/GenBank/DDBJ databases">
        <authorList>
            <person name="Meier V. D."/>
        </authorList>
    </citation>
    <scope>NUCLEOTIDE SEQUENCE</scope>
    <source>
        <strain evidence="2">AVDCRST_MAG52</strain>
    </source>
</reference>
<evidence type="ECO:0000313" key="2">
    <source>
        <dbReference type="EMBL" id="CAA9255818.1"/>
    </source>
</evidence>